<comment type="caution">
    <text evidence="1">The sequence shown here is derived from an EMBL/GenBank/DDBJ whole genome shotgun (WGS) entry which is preliminary data.</text>
</comment>
<gene>
    <name evidence="1" type="ORF">FA95DRAFT_1607767</name>
</gene>
<dbReference type="EMBL" id="MU275953">
    <property type="protein sequence ID" value="KAI0045395.1"/>
    <property type="molecule type" value="Genomic_DNA"/>
</dbReference>
<evidence type="ECO:0000313" key="1">
    <source>
        <dbReference type="EMBL" id="KAI0045395.1"/>
    </source>
</evidence>
<evidence type="ECO:0000313" key="2">
    <source>
        <dbReference type="Proteomes" id="UP000814033"/>
    </source>
</evidence>
<dbReference type="Proteomes" id="UP000814033">
    <property type="component" value="Unassembled WGS sequence"/>
</dbReference>
<protein>
    <submittedName>
        <fullName evidence="1">Uncharacterized protein</fullName>
    </submittedName>
</protein>
<reference evidence="1" key="1">
    <citation type="submission" date="2021-02" db="EMBL/GenBank/DDBJ databases">
        <authorList>
            <consortium name="DOE Joint Genome Institute"/>
            <person name="Ahrendt S."/>
            <person name="Looney B.P."/>
            <person name="Miyauchi S."/>
            <person name="Morin E."/>
            <person name="Drula E."/>
            <person name="Courty P.E."/>
            <person name="Chicoki N."/>
            <person name="Fauchery L."/>
            <person name="Kohler A."/>
            <person name="Kuo A."/>
            <person name="Labutti K."/>
            <person name="Pangilinan J."/>
            <person name="Lipzen A."/>
            <person name="Riley R."/>
            <person name="Andreopoulos W."/>
            <person name="He G."/>
            <person name="Johnson J."/>
            <person name="Barry K.W."/>
            <person name="Grigoriev I.V."/>
            <person name="Nagy L."/>
            <person name="Hibbett D."/>
            <person name="Henrissat B."/>
            <person name="Matheny P.B."/>
            <person name="Labbe J."/>
            <person name="Martin F."/>
        </authorList>
    </citation>
    <scope>NUCLEOTIDE SEQUENCE</scope>
    <source>
        <strain evidence="1">FP105234-sp</strain>
    </source>
</reference>
<keyword evidence="2" id="KW-1185">Reference proteome</keyword>
<accession>A0ACB8RMW8</accession>
<proteinExistence type="predicted"/>
<reference evidence="1" key="2">
    <citation type="journal article" date="2022" name="New Phytol.">
        <title>Evolutionary transition to the ectomycorrhizal habit in the genomes of a hyperdiverse lineage of mushroom-forming fungi.</title>
        <authorList>
            <person name="Looney B."/>
            <person name="Miyauchi S."/>
            <person name="Morin E."/>
            <person name="Drula E."/>
            <person name="Courty P.E."/>
            <person name="Kohler A."/>
            <person name="Kuo A."/>
            <person name="LaButti K."/>
            <person name="Pangilinan J."/>
            <person name="Lipzen A."/>
            <person name="Riley R."/>
            <person name="Andreopoulos W."/>
            <person name="He G."/>
            <person name="Johnson J."/>
            <person name="Nolan M."/>
            <person name="Tritt A."/>
            <person name="Barry K.W."/>
            <person name="Grigoriev I.V."/>
            <person name="Nagy L.G."/>
            <person name="Hibbett D."/>
            <person name="Henrissat B."/>
            <person name="Matheny P.B."/>
            <person name="Labbe J."/>
            <person name="Martin F.M."/>
        </authorList>
    </citation>
    <scope>NUCLEOTIDE SEQUENCE</scope>
    <source>
        <strain evidence="1">FP105234-sp</strain>
    </source>
</reference>
<sequence length="90" mass="9256">MPMRKRTAEDSVTLAARACEAGSLHECATALQALHVGSLVPVSDLSSVPPKARRSKKKSKSKSKTKPSPVGGSDTSGPVRGGDTSGPVRT</sequence>
<name>A0ACB8RMW8_9AGAM</name>
<organism evidence="1 2">
    <name type="scientific">Auriscalpium vulgare</name>
    <dbReference type="NCBI Taxonomy" id="40419"/>
    <lineage>
        <taxon>Eukaryota</taxon>
        <taxon>Fungi</taxon>
        <taxon>Dikarya</taxon>
        <taxon>Basidiomycota</taxon>
        <taxon>Agaricomycotina</taxon>
        <taxon>Agaricomycetes</taxon>
        <taxon>Russulales</taxon>
        <taxon>Auriscalpiaceae</taxon>
        <taxon>Auriscalpium</taxon>
    </lineage>
</organism>